<gene>
    <name evidence="4" type="ORF">K402DRAFT_395908</name>
</gene>
<dbReference type="EMBL" id="ML977169">
    <property type="protein sequence ID" value="KAF1984247.1"/>
    <property type="molecule type" value="Genomic_DNA"/>
</dbReference>
<accession>A0A6G1GTY2</accession>
<feature type="region of interest" description="Disordered" evidence="2">
    <location>
        <begin position="62"/>
        <end position="84"/>
    </location>
</feature>
<dbReference type="Pfam" id="PF22664">
    <property type="entry name" value="TRI-like_N"/>
    <property type="match status" value="1"/>
</dbReference>
<organism evidence="4 5">
    <name type="scientific">Aulographum hederae CBS 113979</name>
    <dbReference type="NCBI Taxonomy" id="1176131"/>
    <lineage>
        <taxon>Eukaryota</taxon>
        <taxon>Fungi</taxon>
        <taxon>Dikarya</taxon>
        <taxon>Ascomycota</taxon>
        <taxon>Pezizomycotina</taxon>
        <taxon>Dothideomycetes</taxon>
        <taxon>Pleosporomycetidae</taxon>
        <taxon>Aulographales</taxon>
        <taxon>Aulographaceae</taxon>
    </lineage>
</organism>
<dbReference type="Gene3D" id="3.30.559.10">
    <property type="entry name" value="Chloramphenicol acetyltransferase-like domain"/>
    <property type="match status" value="2"/>
</dbReference>
<keyword evidence="1" id="KW-0808">Transferase</keyword>
<dbReference type="GO" id="GO:0016747">
    <property type="term" value="F:acyltransferase activity, transferring groups other than amino-acyl groups"/>
    <property type="evidence" value="ECO:0007669"/>
    <property type="project" value="TreeGrafter"/>
</dbReference>
<dbReference type="AlphaFoldDB" id="A0A6G1GTY2"/>
<dbReference type="OrthoDB" id="1862401at2759"/>
<dbReference type="InterPro" id="IPR050317">
    <property type="entry name" value="Plant_Fungal_Acyltransferase"/>
</dbReference>
<evidence type="ECO:0000313" key="5">
    <source>
        <dbReference type="Proteomes" id="UP000800041"/>
    </source>
</evidence>
<proteinExistence type="predicted"/>
<dbReference type="InterPro" id="IPR023213">
    <property type="entry name" value="CAT-like_dom_sf"/>
</dbReference>
<feature type="domain" description="Trichothecene 3-O-acetyltransferase-like N-terminal" evidence="3">
    <location>
        <begin position="24"/>
        <end position="175"/>
    </location>
</feature>
<evidence type="ECO:0000259" key="3">
    <source>
        <dbReference type="Pfam" id="PF22664"/>
    </source>
</evidence>
<dbReference type="PANTHER" id="PTHR31642">
    <property type="entry name" value="TRICHOTHECENE 3-O-ACETYLTRANSFERASE"/>
    <property type="match status" value="1"/>
</dbReference>
<evidence type="ECO:0000313" key="4">
    <source>
        <dbReference type="EMBL" id="KAF1984247.1"/>
    </source>
</evidence>
<name>A0A6G1GTY2_9PEZI</name>
<dbReference type="Proteomes" id="UP000800041">
    <property type="component" value="Unassembled WGS sequence"/>
</dbReference>
<evidence type="ECO:0000256" key="1">
    <source>
        <dbReference type="ARBA" id="ARBA00022679"/>
    </source>
</evidence>
<dbReference type="PANTHER" id="PTHR31642:SF310">
    <property type="entry name" value="FATTY ALCOHOL:CAFFEOYL-COA ACYLTRANSFERASE"/>
    <property type="match status" value="1"/>
</dbReference>
<reference evidence="4" key="1">
    <citation type="journal article" date="2020" name="Stud. Mycol.">
        <title>101 Dothideomycetes genomes: a test case for predicting lifestyles and emergence of pathogens.</title>
        <authorList>
            <person name="Haridas S."/>
            <person name="Albert R."/>
            <person name="Binder M."/>
            <person name="Bloem J."/>
            <person name="Labutti K."/>
            <person name="Salamov A."/>
            <person name="Andreopoulos B."/>
            <person name="Baker S."/>
            <person name="Barry K."/>
            <person name="Bills G."/>
            <person name="Bluhm B."/>
            <person name="Cannon C."/>
            <person name="Castanera R."/>
            <person name="Culley D."/>
            <person name="Daum C."/>
            <person name="Ezra D."/>
            <person name="Gonzalez J."/>
            <person name="Henrissat B."/>
            <person name="Kuo A."/>
            <person name="Liang C."/>
            <person name="Lipzen A."/>
            <person name="Lutzoni F."/>
            <person name="Magnuson J."/>
            <person name="Mondo S."/>
            <person name="Nolan M."/>
            <person name="Ohm R."/>
            <person name="Pangilinan J."/>
            <person name="Park H.-J."/>
            <person name="Ramirez L."/>
            <person name="Alfaro M."/>
            <person name="Sun H."/>
            <person name="Tritt A."/>
            <person name="Yoshinaga Y."/>
            <person name="Zwiers L.-H."/>
            <person name="Turgeon B."/>
            <person name="Goodwin S."/>
            <person name="Spatafora J."/>
            <person name="Crous P."/>
            <person name="Grigoriev I."/>
        </authorList>
    </citation>
    <scope>NUCLEOTIDE SEQUENCE</scope>
    <source>
        <strain evidence="4">CBS 113979</strain>
    </source>
</reference>
<feature type="region of interest" description="Disordered" evidence="2">
    <location>
        <begin position="213"/>
        <end position="255"/>
    </location>
</feature>
<keyword evidence="5" id="KW-1185">Reference proteome</keyword>
<dbReference type="InterPro" id="IPR054710">
    <property type="entry name" value="Tri101-like_N"/>
</dbReference>
<feature type="compositionally biased region" description="Pro residues" evidence="2">
    <location>
        <begin position="246"/>
        <end position="255"/>
    </location>
</feature>
<sequence>MTTKTIVLSSIDQPQHLYYIRNLLCFSDETLGETTTEAFTETLRRGLSSLAAELPVLKGKICPTASSSPNPPSSHSSAKQLELRYSPHGPDPSFTVHDLRQPFPTYPRIRENKFVLHGQNCYPLYNEPTDQEQGAVVFVRVNLLRGGVVVCFAVQHAFADGLGAAMVLEMWGECCRAVGGLNERGRKLKVEEGRMALEQFWVSEEVKSQAKASWDGPVLPHEGMKRMSESEGLPRNYENREKDFPEPLPEEPAPRPPLVAIQISMSYLKLTSLKSELTGLLPQLRGATSDQKEGPPYISTLDVLTALITLCYSWQQRITSGGSYVTSSMPKKLHIAVNFRNRTAPPIGDNYLGNCGMGTEIDLSTCSFLRSADEAEEEGEDEDEEKYRRHKVARMALRVRGAIEALKPEHWRDYVENTYRSIFGRNHDEKILTTVRNENGDEVTRDIEVPTNLFISSFARFPLANVDFGNGIGKPDAVRNTQGDAQGLVVQPRKWEMDGEGEGEGEDWVVTTSVEAVFLGYLEEEMRRWGAVVRREVW</sequence>
<protein>
    <recommendedName>
        <fullName evidence="3">Trichothecene 3-O-acetyltransferase-like N-terminal domain-containing protein</fullName>
    </recommendedName>
</protein>
<evidence type="ECO:0000256" key="2">
    <source>
        <dbReference type="SAM" id="MobiDB-lite"/>
    </source>
</evidence>